<evidence type="ECO:0000313" key="1">
    <source>
        <dbReference type="EMBL" id="KRX46861.1"/>
    </source>
</evidence>
<keyword evidence="2" id="KW-1185">Reference proteome</keyword>
<proteinExistence type="predicted"/>
<reference evidence="1 2" key="1">
    <citation type="submission" date="2015-01" db="EMBL/GenBank/DDBJ databases">
        <title>Evolution of Trichinella species and genotypes.</title>
        <authorList>
            <person name="Korhonen P.K."/>
            <person name="Edoardo P."/>
            <person name="Giuseppe L.R."/>
            <person name="Gasser R.B."/>
        </authorList>
    </citation>
    <scope>NUCLEOTIDE SEQUENCE [LARGE SCALE GENOMIC DNA]</scope>
    <source>
        <strain evidence="1">ISS417</strain>
    </source>
</reference>
<name>A0A0V0U6Y2_9BILA</name>
<protein>
    <submittedName>
        <fullName evidence="1">Uncharacterized protein</fullName>
    </submittedName>
</protein>
<dbReference type="Proteomes" id="UP000055048">
    <property type="component" value="Unassembled WGS sequence"/>
</dbReference>
<sequence>MKRLVRRRLASVAWLFFVTPLHAYKISNGFPRFQYLLLACIVQIEFVPQALFHRPDDRIFEQLRVTTIQTSEQINLANFVEMIFQITQIVAIDQCQMKHLDKAKSFCSQTNSQRLFLGRDHVIHRKSVPGHQCRCHLLEQLLAYFQTELIQVGKIRRPSHLQQALRVRIGQKLQVVRQDGVHNDIGFDRHCRASVARLSIAHFYEQRLLHFSNARNDALAAKFVTFDSCRSIHPQVSSVQTGDGDSGITAKSNPLSHAAAHALHPRISTHREPQRKSTTRKHVTRLASSCGINKHLRLENLPKPEKAALTILYTPS</sequence>
<accession>A0A0V0U6Y2</accession>
<gene>
    <name evidence="1" type="ORF">T05_13358</name>
</gene>
<dbReference type="AlphaFoldDB" id="A0A0V0U6Y2"/>
<comment type="caution">
    <text evidence="1">The sequence shown here is derived from an EMBL/GenBank/DDBJ whole genome shotgun (WGS) entry which is preliminary data.</text>
</comment>
<dbReference type="OrthoDB" id="10419069at2759"/>
<dbReference type="EMBL" id="JYDJ01000051">
    <property type="protein sequence ID" value="KRX46861.1"/>
    <property type="molecule type" value="Genomic_DNA"/>
</dbReference>
<organism evidence="1 2">
    <name type="scientific">Trichinella murrelli</name>
    <dbReference type="NCBI Taxonomy" id="144512"/>
    <lineage>
        <taxon>Eukaryota</taxon>
        <taxon>Metazoa</taxon>
        <taxon>Ecdysozoa</taxon>
        <taxon>Nematoda</taxon>
        <taxon>Enoplea</taxon>
        <taxon>Dorylaimia</taxon>
        <taxon>Trichinellida</taxon>
        <taxon>Trichinellidae</taxon>
        <taxon>Trichinella</taxon>
    </lineage>
</organism>
<evidence type="ECO:0000313" key="2">
    <source>
        <dbReference type="Proteomes" id="UP000055048"/>
    </source>
</evidence>